<feature type="signal peptide" evidence="1">
    <location>
        <begin position="1"/>
        <end position="25"/>
    </location>
</feature>
<evidence type="ECO:0000256" key="1">
    <source>
        <dbReference type="SAM" id="SignalP"/>
    </source>
</evidence>
<dbReference type="Proteomes" id="UP001054801">
    <property type="component" value="Chromosome"/>
</dbReference>
<gene>
    <name evidence="2" type="ORF">L2Y54_16225</name>
</gene>
<reference evidence="2" key="1">
    <citation type="journal article" date="2022" name="Microorganisms">
        <title>Two New Species of Filamentous Sulfur Bacteria of the Genus Thiothrix, Thiothrix winogradskyi sp. nov. and 'Candidatus Thiothrix sulfatifontis' sp. nov.</title>
        <authorList>
            <person name="Ravin N.V."/>
            <person name="Rossetti S."/>
            <person name="Beletsky A.V."/>
            <person name="Kadnikov V.V."/>
            <person name="Rudenko T.S."/>
            <person name="Smolyakov D.D."/>
            <person name="Moskvitina M.I."/>
            <person name="Gureeva M.V."/>
            <person name="Mardanov A.V."/>
            <person name="Grabovich M.Y."/>
        </authorList>
    </citation>
    <scope>NUCLEOTIDE SEQUENCE</scope>
    <source>
        <strain evidence="2">CT3</strain>
    </source>
</reference>
<dbReference type="RefSeq" id="WP_236497643.1">
    <property type="nucleotide sequence ID" value="NZ_CP091244.1"/>
</dbReference>
<dbReference type="Gene3D" id="3.40.1260.10">
    <property type="entry name" value="DsrEFH-like"/>
    <property type="match status" value="1"/>
</dbReference>
<evidence type="ECO:0000313" key="2">
    <source>
        <dbReference type="EMBL" id="UJS23481.1"/>
    </source>
</evidence>
<dbReference type="InterPro" id="IPR027396">
    <property type="entry name" value="DsrEFH-like"/>
</dbReference>
<protein>
    <submittedName>
        <fullName evidence="2">DsrE family protein</fullName>
    </submittedName>
</protein>
<sequence>MILKPFLAASMVAIALLSVPFSAVTATDAAPKAAESEATSNDTRRLVIQVNKREEDFQDHLLSNIVNLQKHYGMDGIEIEVVAYGPGVWLVTEKSAFLKRVESLMMQNVTFTACGNTLDTVEASSGTRPVLLDGVEETQAGIARIIALQEEGWSYLSP</sequence>
<dbReference type="PANTHER" id="PTHR37691:SF1">
    <property type="entry name" value="BLR3518 PROTEIN"/>
    <property type="match status" value="1"/>
</dbReference>
<proteinExistence type="predicted"/>
<keyword evidence="3" id="KW-1185">Reference proteome</keyword>
<dbReference type="SUPFAM" id="SSF75169">
    <property type="entry name" value="DsrEFH-like"/>
    <property type="match status" value="1"/>
</dbReference>
<organism evidence="2 3">
    <name type="scientific">Thiothrix winogradskyi</name>
    <dbReference type="NCBI Taxonomy" id="96472"/>
    <lineage>
        <taxon>Bacteria</taxon>
        <taxon>Pseudomonadati</taxon>
        <taxon>Pseudomonadota</taxon>
        <taxon>Gammaproteobacteria</taxon>
        <taxon>Thiotrichales</taxon>
        <taxon>Thiotrichaceae</taxon>
        <taxon>Thiothrix</taxon>
    </lineage>
</organism>
<dbReference type="EMBL" id="CP091244">
    <property type="protein sequence ID" value="UJS23481.1"/>
    <property type="molecule type" value="Genomic_DNA"/>
</dbReference>
<dbReference type="PANTHER" id="PTHR37691">
    <property type="entry name" value="BLR3518 PROTEIN"/>
    <property type="match status" value="1"/>
</dbReference>
<evidence type="ECO:0000313" key="3">
    <source>
        <dbReference type="Proteomes" id="UP001054801"/>
    </source>
</evidence>
<accession>A0ABY3SVG0</accession>
<name>A0ABY3SVG0_9GAMM</name>
<keyword evidence="1" id="KW-0732">Signal</keyword>
<feature type="chain" id="PRO_5046092988" evidence="1">
    <location>
        <begin position="26"/>
        <end position="158"/>
    </location>
</feature>